<dbReference type="AlphaFoldDB" id="A0A336LX92"/>
<feature type="signal peptide" evidence="7">
    <location>
        <begin position="1"/>
        <end position="21"/>
    </location>
</feature>
<keyword evidence="3" id="KW-0929">Antimicrobial</keyword>
<proteinExistence type="inferred from homology"/>
<comment type="similarity">
    <text evidence="6">Belongs to the glycosyl hydrolase 22 family.</text>
</comment>
<comment type="catalytic activity">
    <reaction evidence="1">
        <text>Hydrolysis of (1-&gt;4)-beta-linkages between N-acetylmuramic acid and N-acetyl-D-glucosamine residues in a peptidoglycan and between N-acetyl-D-glucosamine residues in chitodextrins.</text>
        <dbReference type="EC" id="3.2.1.17"/>
    </reaction>
</comment>
<dbReference type="InterPro" id="IPR019799">
    <property type="entry name" value="Glyco_hydro_22_CS"/>
</dbReference>
<dbReference type="PROSITE" id="PS00128">
    <property type="entry name" value="GLYCOSYL_HYDROL_F22_1"/>
    <property type="match status" value="1"/>
</dbReference>
<gene>
    <name evidence="9" type="primary">CSON006893</name>
</gene>
<dbReference type="EMBL" id="UFQT01000259">
    <property type="protein sequence ID" value="SSX22535.1"/>
    <property type="molecule type" value="Genomic_DNA"/>
</dbReference>
<dbReference type="EC" id="3.2.1.17" evidence="2"/>
<evidence type="ECO:0000256" key="4">
    <source>
        <dbReference type="ARBA" id="ARBA00023157"/>
    </source>
</evidence>
<dbReference type="InterPro" id="IPR001916">
    <property type="entry name" value="Glyco_hydro_22"/>
</dbReference>
<dbReference type="GO" id="GO:0003796">
    <property type="term" value="F:lysozyme activity"/>
    <property type="evidence" value="ECO:0007669"/>
    <property type="project" value="UniProtKB-EC"/>
</dbReference>
<dbReference type="PROSITE" id="PS51348">
    <property type="entry name" value="GLYCOSYL_HYDROL_F22_2"/>
    <property type="match status" value="1"/>
</dbReference>
<feature type="domain" description="Glycosyl hydrolases family 22 (GH22)" evidence="8">
    <location>
        <begin position="92"/>
        <end position="110"/>
    </location>
</feature>
<dbReference type="Pfam" id="PF00062">
    <property type="entry name" value="Lys"/>
    <property type="match status" value="1"/>
</dbReference>
<accession>A0A336LX92</accession>
<dbReference type="InterPro" id="IPR023346">
    <property type="entry name" value="Lysozyme-like_dom_sf"/>
</dbReference>
<protein>
    <recommendedName>
        <fullName evidence="2">lysozyme</fullName>
        <ecNumber evidence="2">3.2.1.17</ecNumber>
    </recommendedName>
</protein>
<dbReference type="SUPFAM" id="SSF53955">
    <property type="entry name" value="Lysozyme-like"/>
    <property type="match status" value="1"/>
</dbReference>
<feature type="chain" id="PRO_5016302337" description="lysozyme" evidence="7">
    <location>
        <begin position="22"/>
        <end position="200"/>
    </location>
</feature>
<keyword evidence="7" id="KW-0732">Signal</keyword>
<reference evidence="9" key="1">
    <citation type="submission" date="2018-07" db="EMBL/GenBank/DDBJ databases">
        <authorList>
            <person name="Quirk P.G."/>
            <person name="Krulwich T.A."/>
        </authorList>
    </citation>
    <scope>NUCLEOTIDE SEQUENCE</scope>
</reference>
<keyword evidence="5" id="KW-0378">Hydrolase</keyword>
<dbReference type="GO" id="GO:0031640">
    <property type="term" value="P:killing of cells of another organism"/>
    <property type="evidence" value="ECO:0007669"/>
    <property type="project" value="UniProtKB-KW"/>
</dbReference>
<keyword evidence="5" id="KW-0326">Glycosidase</keyword>
<keyword evidence="4" id="KW-1015">Disulfide bond</keyword>
<keyword evidence="3" id="KW-0081">Bacteriolytic enzyme</keyword>
<evidence type="ECO:0000256" key="5">
    <source>
        <dbReference type="ARBA" id="ARBA00023295"/>
    </source>
</evidence>
<evidence type="ECO:0000256" key="7">
    <source>
        <dbReference type="SAM" id="SignalP"/>
    </source>
</evidence>
<dbReference type="SMART" id="SM00263">
    <property type="entry name" value="LYZ1"/>
    <property type="match status" value="1"/>
</dbReference>
<organism evidence="9">
    <name type="scientific">Culicoides sonorensis</name>
    <name type="common">Biting midge</name>
    <dbReference type="NCBI Taxonomy" id="179676"/>
    <lineage>
        <taxon>Eukaryota</taxon>
        <taxon>Metazoa</taxon>
        <taxon>Ecdysozoa</taxon>
        <taxon>Arthropoda</taxon>
        <taxon>Hexapoda</taxon>
        <taxon>Insecta</taxon>
        <taxon>Pterygota</taxon>
        <taxon>Neoptera</taxon>
        <taxon>Endopterygota</taxon>
        <taxon>Diptera</taxon>
        <taxon>Nematocera</taxon>
        <taxon>Chironomoidea</taxon>
        <taxon>Ceratopogonidae</taxon>
        <taxon>Ceratopogoninae</taxon>
        <taxon>Culicoides</taxon>
        <taxon>Monoculicoides</taxon>
    </lineage>
</organism>
<evidence type="ECO:0000259" key="8">
    <source>
        <dbReference type="PROSITE" id="PS00128"/>
    </source>
</evidence>
<evidence type="ECO:0000256" key="3">
    <source>
        <dbReference type="ARBA" id="ARBA00022638"/>
    </source>
</evidence>
<dbReference type="Gene3D" id="1.10.530.10">
    <property type="match status" value="1"/>
</dbReference>
<dbReference type="PRINTS" id="PR00135">
    <property type="entry name" value="LYZLACT"/>
</dbReference>
<evidence type="ECO:0000256" key="1">
    <source>
        <dbReference type="ARBA" id="ARBA00000632"/>
    </source>
</evidence>
<dbReference type="GO" id="GO:0042742">
    <property type="term" value="P:defense response to bacterium"/>
    <property type="evidence" value="ECO:0007669"/>
    <property type="project" value="UniProtKB-KW"/>
</dbReference>
<name>A0A336LX92_CULSO</name>
<dbReference type="PANTHER" id="PTHR11407">
    <property type="entry name" value="LYSOZYME C"/>
    <property type="match status" value="1"/>
</dbReference>
<evidence type="ECO:0000256" key="2">
    <source>
        <dbReference type="ARBA" id="ARBA00012732"/>
    </source>
</evidence>
<evidence type="ECO:0000256" key="6">
    <source>
        <dbReference type="RuleBase" id="RU004440"/>
    </source>
</evidence>
<sequence length="200" mass="22921">MGNILKINILIFGFLIYTKMAKEYTRCELAKKLKEYGFDGTFIPAWLCLIDAESGRRSDKITTHGYHKRYGLFQIQSMEYCTPSKKNGGGICKSDCIDFVNENIQDDMNCAKLVQTKFGFKAWPKYETLCKDYLNRWAEDVNKCLYGPSLFKTVLPEAEKSLDSYNDLNSIESDKSSAEYSNKVSFLILISSIAMFLNFC</sequence>
<evidence type="ECO:0000313" key="9">
    <source>
        <dbReference type="EMBL" id="SSX22535.1"/>
    </source>
</evidence>
<dbReference type="PANTHER" id="PTHR11407:SF63">
    <property type="entry name" value="LYSOZYME C"/>
    <property type="match status" value="1"/>
</dbReference>
<dbReference type="VEuPathDB" id="VectorBase:CSON006893"/>